<evidence type="ECO:0000256" key="13">
    <source>
        <dbReference type="SAM" id="MobiDB-lite"/>
    </source>
</evidence>
<evidence type="ECO:0000256" key="4">
    <source>
        <dbReference type="ARBA" id="ARBA00022692"/>
    </source>
</evidence>
<evidence type="ECO:0000256" key="9">
    <source>
        <dbReference type="ARBA" id="ARBA00023010"/>
    </source>
</evidence>
<evidence type="ECO:0000256" key="5">
    <source>
        <dbReference type="ARBA" id="ARBA00022792"/>
    </source>
</evidence>
<dbReference type="STRING" id="1093900.A0A507BB96"/>
<evidence type="ECO:0000256" key="6">
    <source>
        <dbReference type="ARBA" id="ARBA00022927"/>
    </source>
</evidence>
<keyword evidence="10 12" id="KW-0496">Mitochondrion</keyword>
<dbReference type="PANTHER" id="PTHR28021">
    <property type="entry name" value="PRESEQUENCE TRANSLOCATED-ASSOCIATED MOTOR SUBUNIT PAM17, MITOCHONDRIAL"/>
    <property type="match status" value="1"/>
</dbReference>
<keyword evidence="9 12" id="KW-0811">Translocation</keyword>
<dbReference type="PANTHER" id="PTHR28021:SF1">
    <property type="entry name" value="PRESEQUENCE TRANSLOCATED-ASSOCIATED MOTOR SUBUNIT PAM17, MITOCHONDRIAL"/>
    <property type="match status" value="1"/>
</dbReference>
<dbReference type="EMBL" id="SKBQ01000017">
    <property type="protein sequence ID" value="TPX16506.1"/>
    <property type="molecule type" value="Genomic_DNA"/>
</dbReference>
<dbReference type="Proteomes" id="UP000319257">
    <property type="component" value="Unassembled WGS sequence"/>
</dbReference>
<comment type="subcellular location">
    <subcellularLocation>
        <location evidence="1 12">Mitochondrion inner membrane</location>
        <topology evidence="1 12">Multi-pass membrane protein</topology>
    </subcellularLocation>
</comment>
<dbReference type="FunCoup" id="A0A507BB96">
    <property type="interactions" value="43"/>
</dbReference>
<dbReference type="RefSeq" id="XP_030998217.1">
    <property type="nucleotide sequence ID" value="XM_031138141.1"/>
</dbReference>
<keyword evidence="6 12" id="KW-0653">Protein transport</keyword>
<evidence type="ECO:0000256" key="10">
    <source>
        <dbReference type="ARBA" id="ARBA00023128"/>
    </source>
</evidence>
<reference evidence="14 15" key="1">
    <citation type="submission" date="2019-06" db="EMBL/GenBank/DDBJ databases">
        <title>Draft genome sequence of the filamentous fungus Phialemoniopsis curvata isolated from diesel fuel.</title>
        <authorList>
            <person name="Varaljay V.A."/>
            <person name="Lyon W.J."/>
            <person name="Crouch A.L."/>
            <person name="Drake C.E."/>
            <person name="Hollomon J.M."/>
            <person name="Nadeau L.J."/>
            <person name="Nunn H.S."/>
            <person name="Stevenson B.S."/>
            <person name="Bojanowski C.L."/>
            <person name="Crookes-Goodson W.J."/>
        </authorList>
    </citation>
    <scope>NUCLEOTIDE SEQUENCE [LARGE SCALE GENOMIC DNA]</scope>
    <source>
        <strain evidence="14 15">D216</strain>
    </source>
</reference>
<evidence type="ECO:0000256" key="8">
    <source>
        <dbReference type="ARBA" id="ARBA00022989"/>
    </source>
</evidence>
<feature type="transmembrane region" description="Helical" evidence="12">
    <location>
        <begin position="160"/>
        <end position="186"/>
    </location>
</feature>
<evidence type="ECO:0000256" key="3">
    <source>
        <dbReference type="ARBA" id="ARBA00022448"/>
    </source>
</evidence>
<comment type="caution">
    <text evidence="14">The sequence shown here is derived from an EMBL/GenBank/DDBJ whole genome shotgun (WGS) entry which is preliminary data.</text>
</comment>
<dbReference type="GO" id="GO:0030150">
    <property type="term" value="P:protein import into mitochondrial matrix"/>
    <property type="evidence" value="ECO:0007669"/>
    <property type="project" value="UniProtKB-UniRule"/>
</dbReference>
<protein>
    <recommendedName>
        <fullName evidence="12">Presequence translocated-associated motor subunit PAM17</fullName>
    </recommendedName>
</protein>
<sequence>MLTSTTTTMFRPSVARSCGLQPLLRRSTPTACPYSTFRPSSLGLRQSPWQQKQTPCIKPVRSSTTTTTVVPRRHASTTSAAQQDAEAAAAASAQARASHPDLPPLDWNTFFQLRKTRRRWQLAFSFATCATGGTVGALFLSTGAADAMVNQIPLDPFVTLGLMTFGFAALGWLAGPSMGSVVFYALNSKYRAQMTLKETQFFARIKKNRVDPSASSAGNPVPDFYGEKISSVAGYRQWLKDQRAFNKKRTTFV</sequence>
<keyword evidence="15" id="KW-1185">Reference proteome</keyword>
<dbReference type="Pfam" id="PF08566">
    <property type="entry name" value="Pam17"/>
    <property type="match status" value="1"/>
</dbReference>
<dbReference type="GO" id="GO:0001405">
    <property type="term" value="C:PAM complex, Tim23 associated import motor"/>
    <property type="evidence" value="ECO:0007669"/>
    <property type="project" value="UniProtKB-UniRule"/>
</dbReference>
<organism evidence="14 15">
    <name type="scientific">Thyridium curvatum</name>
    <dbReference type="NCBI Taxonomy" id="1093900"/>
    <lineage>
        <taxon>Eukaryota</taxon>
        <taxon>Fungi</taxon>
        <taxon>Dikarya</taxon>
        <taxon>Ascomycota</taxon>
        <taxon>Pezizomycotina</taxon>
        <taxon>Sordariomycetes</taxon>
        <taxon>Sordariomycetidae</taxon>
        <taxon>Thyridiales</taxon>
        <taxon>Thyridiaceae</taxon>
        <taxon>Thyridium</taxon>
    </lineage>
</organism>
<keyword evidence="4 12" id="KW-0812">Transmembrane</keyword>
<keyword evidence="11 12" id="KW-0472">Membrane</keyword>
<dbReference type="GeneID" id="41971247"/>
<feature type="region of interest" description="Disordered" evidence="13">
    <location>
        <begin position="60"/>
        <end position="100"/>
    </location>
</feature>
<name>A0A507BB96_9PEZI</name>
<accession>A0A507BB96</accession>
<keyword evidence="5 12" id="KW-0999">Mitochondrion inner membrane</keyword>
<dbReference type="OrthoDB" id="5970083at2759"/>
<proteinExistence type="inferred from homology"/>
<keyword evidence="8 12" id="KW-1133">Transmembrane helix</keyword>
<comment type="similarity">
    <text evidence="2 12">Belongs to the PAM17 family.</text>
</comment>
<evidence type="ECO:0000313" key="15">
    <source>
        <dbReference type="Proteomes" id="UP000319257"/>
    </source>
</evidence>
<keyword evidence="3 12" id="KW-0813">Transport</keyword>
<feature type="transmembrane region" description="Helical" evidence="12">
    <location>
        <begin position="122"/>
        <end position="140"/>
    </location>
</feature>
<feature type="compositionally biased region" description="Low complexity" evidence="13">
    <location>
        <begin position="60"/>
        <end position="97"/>
    </location>
</feature>
<evidence type="ECO:0000256" key="12">
    <source>
        <dbReference type="RuleBase" id="RU367146"/>
    </source>
</evidence>
<evidence type="ECO:0000256" key="1">
    <source>
        <dbReference type="ARBA" id="ARBA00004448"/>
    </source>
</evidence>
<gene>
    <name evidence="14" type="ORF">E0L32_003800</name>
</gene>
<evidence type="ECO:0000256" key="11">
    <source>
        <dbReference type="ARBA" id="ARBA00023136"/>
    </source>
</evidence>
<comment type="subunit">
    <text evidence="12">Component of the PAM complex.</text>
</comment>
<dbReference type="AlphaFoldDB" id="A0A507BB96"/>
<evidence type="ECO:0000256" key="7">
    <source>
        <dbReference type="ARBA" id="ARBA00022946"/>
    </source>
</evidence>
<keyword evidence="7" id="KW-0809">Transit peptide</keyword>
<evidence type="ECO:0000256" key="2">
    <source>
        <dbReference type="ARBA" id="ARBA00006837"/>
    </source>
</evidence>
<comment type="function">
    <text evidence="12">Component of the PAM complex, a complex required for the translocation of transit peptide-containing proteins from the inner membrane into the mitochondrial matrix in an ATP-dependent manner.</text>
</comment>
<dbReference type="InParanoid" id="A0A507BB96"/>
<dbReference type="InterPro" id="IPR013875">
    <property type="entry name" value="Pam17"/>
</dbReference>
<evidence type="ECO:0000313" key="14">
    <source>
        <dbReference type="EMBL" id="TPX16506.1"/>
    </source>
</evidence>